<dbReference type="HOGENOM" id="CLU_012312_5_4_9"/>
<dbReference type="EMBL" id="AJAQ01000036">
    <property type="protein sequence ID" value="EOH90308.1"/>
    <property type="molecule type" value="Genomic_DNA"/>
</dbReference>
<dbReference type="OrthoDB" id="9769191at2"/>
<evidence type="ECO:0000256" key="3">
    <source>
        <dbReference type="ARBA" id="ARBA00022597"/>
    </source>
</evidence>
<feature type="domain" description="PTS EIIA type-1" evidence="7">
    <location>
        <begin position="20"/>
        <end position="124"/>
    </location>
</feature>
<keyword evidence="5" id="KW-0598">Phosphotransferase system</keyword>
<dbReference type="GO" id="GO:0005737">
    <property type="term" value="C:cytoplasm"/>
    <property type="evidence" value="ECO:0007669"/>
    <property type="project" value="UniProtKB-SubCell"/>
</dbReference>
<dbReference type="PROSITE" id="PS00371">
    <property type="entry name" value="PTS_EIIA_TYPE_1_HIS"/>
    <property type="match status" value="1"/>
</dbReference>
<evidence type="ECO:0000313" key="8">
    <source>
        <dbReference type="EMBL" id="EOH90308.1"/>
    </source>
</evidence>
<dbReference type="PANTHER" id="PTHR45008:SF1">
    <property type="entry name" value="PTS SYSTEM GLUCOSE-SPECIFIC EIIA COMPONENT"/>
    <property type="match status" value="1"/>
</dbReference>
<organism evidence="8 9">
    <name type="scientific">Enterococcus pallens ATCC BAA-351</name>
    <dbReference type="NCBI Taxonomy" id="1158607"/>
    <lineage>
        <taxon>Bacteria</taxon>
        <taxon>Bacillati</taxon>
        <taxon>Bacillota</taxon>
        <taxon>Bacilli</taxon>
        <taxon>Lactobacillales</taxon>
        <taxon>Enterococcaceae</taxon>
        <taxon>Enterococcus</taxon>
    </lineage>
</organism>
<accession>R2Q4R8</accession>
<dbReference type="InterPro" id="IPR001127">
    <property type="entry name" value="PTS_EIIA_1_perm"/>
</dbReference>
<dbReference type="GO" id="GO:0016301">
    <property type="term" value="F:kinase activity"/>
    <property type="evidence" value="ECO:0007669"/>
    <property type="project" value="UniProtKB-KW"/>
</dbReference>
<evidence type="ECO:0000256" key="1">
    <source>
        <dbReference type="ARBA" id="ARBA00004496"/>
    </source>
</evidence>
<dbReference type="Pfam" id="PF00358">
    <property type="entry name" value="PTS_EIIA_1"/>
    <property type="match status" value="1"/>
</dbReference>
<dbReference type="SUPFAM" id="SSF51261">
    <property type="entry name" value="Duplicated hybrid motif"/>
    <property type="match status" value="1"/>
</dbReference>
<keyword evidence="6" id="KW-0418">Kinase</keyword>
<keyword evidence="3" id="KW-0762">Sugar transport</keyword>
<dbReference type="NCBIfam" id="TIGR00830">
    <property type="entry name" value="PTBA"/>
    <property type="match status" value="1"/>
</dbReference>
<dbReference type="InterPro" id="IPR050890">
    <property type="entry name" value="PTS_EIIA_component"/>
</dbReference>
<dbReference type="Gene3D" id="2.70.70.10">
    <property type="entry name" value="Glucose Permease (Domain IIA)"/>
    <property type="match status" value="1"/>
</dbReference>
<evidence type="ECO:0000259" key="7">
    <source>
        <dbReference type="PROSITE" id="PS51093"/>
    </source>
</evidence>
<dbReference type="eggNOG" id="COG2190">
    <property type="taxonomic scope" value="Bacteria"/>
</dbReference>
<evidence type="ECO:0000256" key="2">
    <source>
        <dbReference type="ARBA" id="ARBA00022448"/>
    </source>
</evidence>
<dbReference type="GO" id="GO:0009401">
    <property type="term" value="P:phosphoenolpyruvate-dependent sugar phosphotransferase system"/>
    <property type="evidence" value="ECO:0007669"/>
    <property type="project" value="UniProtKB-KW"/>
</dbReference>
<keyword evidence="9" id="KW-1185">Reference proteome</keyword>
<keyword evidence="2" id="KW-0813">Transport</keyword>
<comment type="caution">
    <text evidence="8">The sequence shown here is derived from an EMBL/GenBank/DDBJ whole genome shotgun (WGS) entry which is preliminary data.</text>
</comment>
<dbReference type="STRING" id="160454.RV10_GL001015"/>
<evidence type="ECO:0000256" key="5">
    <source>
        <dbReference type="ARBA" id="ARBA00022683"/>
    </source>
</evidence>
<dbReference type="InterPro" id="IPR011055">
    <property type="entry name" value="Dup_hybrid_motif"/>
</dbReference>
<dbReference type="PATRIC" id="fig|1158607.3.peg.4118"/>
<comment type="subcellular location">
    <subcellularLocation>
        <location evidence="1">Cytoplasm</location>
    </subcellularLocation>
</comment>
<evidence type="ECO:0000256" key="6">
    <source>
        <dbReference type="ARBA" id="ARBA00022777"/>
    </source>
</evidence>
<reference evidence="8 9" key="1">
    <citation type="submission" date="2013-02" db="EMBL/GenBank/DDBJ databases">
        <title>The Genome Sequence of Enterococcus pallens BAA-351.</title>
        <authorList>
            <consortium name="The Broad Institute Genome Sequencing Platform"/>
            <consortium name="The Broad Institute Genome Sequencing Center for Infectious Disease"/>
            <person name="Earl A.M."/>
            <person name="Gilmore M.S."/>
            <person name="Lebreton F."/>
            <person name="Walker B."/>
            <person name="Young S.K."/>
            <person name="Zeng Q."/>
            <person name="Gargeya S."/>
            <person name="Fitzgerald M."/>
            <person name="Haas B."/>
            <person name="Abouelleil A."/>
            <person name="Alvarado L."/>
            <person name="Arachchi H.M."/>
            <person name="Berlin A.M."/>
            <person name="Chapman S.B."/>
            <person name="Dewar J."/>
            <person name="Goldberg J."/>
            <person name="Griggs A."/>
            <person name="Gujja S."/>
            <person name="Hansen M."/>
            <person name="Howarth C."/>
            <person name="Imamovic A."/>
            <person name="Larimer J."/>
            <person name="McCowan C."/>
            <person name="Murphy C."/>
            <person name="Neiman D."/>
            <person name="Pearson M."/>
            <person name="Priest M."/>
            <person name="Roberts A."/>
            <person name="Saif S."/>
            <person name="Shea T."/>
            <person name="Sisk P."/>
            <person name="Sykes S."/>
            <person name="Wortman J."/>
            <person name="Nusbaum C."/>
            <person name="Birren B."/>
        </authorList>
    </citation>
    <scope>NUCLEOTIDE SEQUENCE [LARGE SCALE GENOMIC DNA]</scope>
    <source>
        <strain evidence="8 9">ATCC BAA-351</strain>
    </source>
</reference>
<sequence length="147" mass="15965">MTELFSVGSGRLVNLSEVEDEVFSQKMLGDGYGLLTDDTKLYSPVSGTVSMVYDTGHALGIQAEDGTEILIHVGIDTVELDRSVFDPKVRPGDKVDQKTVLTVVNWQRIQENGYDATVLVVSLGKQVARLASSEWISQGVPVVKVLP</sequence>
<dbReference type="Proteomes" id="UP000013782">
    <property type="component" value="Unassembled WGS sequence"/>
</dbReference>
<dbReference type="PANTHER" id="PTHR45008">
    <property type="entry name" value="PTS SYSTEM GLUCOSE-SPECIFIC EIIA COMPONENT"/>
    <property type="match status" value="1"/>
</dbReference>
<dbReference type="PROSITE" id="PS51093">
    <property type="entry name" value="PTS_EIIA_TYPE_1"/>
    <property type="match status" value="1"/>
</dbReference>
<proteinExistence type="predicted"/>
<evidence type="ECO:0000256" key="4">
    <source>
        <dbReference type="ARBA" id="ARBA00022679"/>
    </source>
</evidence>
<keyword evidence="4" id="KW-0808">Transferase</keyword>
<dbReference type="RefSeq" id="WP_010759082.1">
    <property type="nucleotide sequence ID" value="NZ_ASWD01000005.1"/>
</dbReference>
<name>R2Q4R8_9ENTE</name>
<dbReference type="AlphaFoldDB" id="R2Q4R8"/>
<gene>
    <name evidence="8" type="ORF">UAU_04137</name>
</gene>
<evidence type="ECO:0000313" key="9">
    <source>
        <dbReference type="Proteomes" id="UP000013782"/>
    </source>
</evidence>
<protein>
    <submittedName>
        <fullName evidence="8">PTS system, glucose subfamily, IIA component</fullName>
    </submittedName>
</protein>